<dbReference type="InterPro" id="IPR010998">
    <property type="entry name" value="Integrase_recombinase_N"/>
</dbReference>
<keyword evidence="5" id="KW-1185">Reference proteome</keyword>
<dbReference type="EMBL" id="CACVKT020007413">
    <property type="protein sequence ID" value="CAC5407369.1"/>
    <property type="molecule type" value="Genomic_DNA"/>
</dbReference>
<evidence type="ECO:0000256" key="1">
    <source>
        <dbReference type="ARBA" id="ARBA00023125"/>
    </source>
</evidence>
<dbReference type="PROSITE" id="PS51900">
    <property type="entry name" value="CB"/>
    <property type="match status" value="1"/>
</dbReference>
<dbReference type="Proteomes" id="UP000507470">
    <property type="component" value="Unassembled WGS sequence"/>
</dbReference>
<dbReference type="InterPro" id="IPR044068">
    <property type="entry name" value="CB"/>
</dbReference>
<protein>
    <recommendedName>
        <fullName evidence="3">Core-binding (CB) domain-containing protein</fullName>
    </recommendedName>
</protein>
<accession>A0A6J8DH13</accession>
<dbReference type="GO" id="GO:0003677">
    <property type="term" value="F:DNA binding"/>
    <property type="evidence" value="ECO:0007669"/>
    <property type="project" value="UniProtKB-KW"/>
</dbReference>
<feature type="compositionally biased region" description="Basic and acidic residues" evidence="2">
    <location>
        <begin position="25"/>
        <end position="39"/>
    </location>
</feature>
<sequence length="173" mass="19475">MPGGKKNPARGNKSPARGQGVKKSRMADSQEPTIEHNERSVPSTKFISDTNSNSEPSMESITEESARLFSDSLSESTWKSYSRARSVLASFQLQYTLEKVRPVPVEQLVQFIAYLYLKHLSAATVRSYISGISFSHKSLNLEDITKNVIISKMLEGLHRGLYRRNPQKDNKAR</sequence>
<reference evidence="4 5" key="1">
    <citation type="submission" date="2020-06" db="EMBL/GenBank/DDBJ databases">
        <authorList>
            <person name="Li R."/>
            <person name="Bekaert M."/>
        </authorList>
    </citation>
    <scope>NUCLEOTIDE SEQUENCE [LARGE SCALE GENOMIC DNA]</scope>
    <source>
        <strain evidence="5">wild</strain>
    </source>
</reference>
<organism evidence="4 5">
    <name type="scientific">Mytilus coruscus</name>
    <name type="common">Sea mussel</name>
    <dbReference type="NCBI Taxonomy" id="42192"/>
    <lineage>
        <taxon>Eukaryota</taxon>
        <taxon>Metazoa</taxon>
        <taxon>Spiralia</taxon>
        <taxon>Lophotrochozoa</taxon>
        <taxon>Mollusca</taxon>
        <taxon>Bivalvia</taxon>
        <taxon>Autobranchia</taxon>
        <taxon>Pteriomorphia</taxon>
        <taxon>Mytilida</taxon>
        <taxon>Mytiloidea</taxon>
        <taxon>Mytilidae</taxon>
        <taxon>Mytilinae</taxon>
        <taxon>Mytilus</taxon>
    </lineage>
</organism>
<dbReference type="OrthoDB" id="421668at2759"/>
<proteinExistence type="predicted"/>
<evidence type="ECO:0000313" key="5">
    <source>
        <dbReference type="Proteomes" id="UP000507470"/>
    </source>
</evidence>
<evidence type="ECO:0000313" key="4">
    <source>
        <dbReference type="EMBL" id="CAC5407369.1"/>
    </source>
</evidence>
<evidence type="ECO:0000256" key="2">
    <source>
        <dbReference type="SAM" id="MobiDB-lite"/>
    </source>
</evidence>
<evidence type="ECO:0000259" key="3">
    <source>
        <dbReference type="PROSITE" id="PS51900"/>
    </source>
</evidence>
<gene>
    <name evidence="4" type="ORF">MCOR_40853</name>
</gene>
<feature type="compositionally biased region" description="Polar residues" evidence="2">
    <location>
        <begin position="40"/>
        <end position="60"/>
    </location>
</feature>
<dbReference type="Gene3D" id="1.10.150.130">
    <property type="match status" value="1"/>
</dbReference>
<keyword evidence="1" id="KW-0238">DNA-binding</keyword>
<dbReference type="SUPFAM" id="SSF47823">
    <property type="entry name" value="lambda integrase-like, N-terminal domain"/>
    <property type="match status" value="1"/>
</dbReference>
<dbReference type="AlphaFoldDB" id="A0A6J8DH13"/>
<name>A0A6J8DH13_MYTCO</name>
<feature type="domain" description="Core-binding (CB)" evidence="3">
    <location>
        <begin position="55"/>
        <end position="140"/>
    </location>
</feature>
<feature type="region of interest" description="Disordered" evidence="2">
    <location>
        <begin position="1"/>
        <end position="63"/>
    </location>
</feature>